<feature type="signal peptide" evidence="4">
    <location>
        <begin position="1"/>
        <end position="21"/>
    </location>
</feature>
<dbReference type="InterPro" id="IPR028082">
    <property type="entry name" value="Peripla_BP_I"/>
</dbReference>
<reference evidence="6 7" key="1">
    <citation type="submission" date="2016-10" db="EMBL/GenBank/DDBJ databases">
        <authorList>
            <person name="de Groot N.N."/>
        </authorList>
    </citation>
    <scope>NUCLEOTIDE SEQUENCE [LARGE SCALE GENOMIC DNA]</scope>
    <source>
        <strain evidence="6 7">DSM 8537</strain>
    </source>
</reference>
<dbReference type="STRING" id="34004.SAMN04488021_11922"/>
<dbReference type="GO" id="GO:0030313">
    <property type="term" value="C:cell envelope"/>
    <property type="evidence" value="ECO:0007669"/>
    <property type="project" value="UniProtKB-SubCell"/>
</dbReference>
<accession>A0A1I3B5H3</accession>
<dbReference type="EMBL" id="FOPU01000019">
    <property type="protein sequence ID" value="SFH56961.1"/>
    <property type="molecule type" value="Genomic_DNA"/>
</dbReference>
<feature type="chain" id="PRO_5010354454" evidence="4">
    <location>
        <begin position="22"/>
        <end position="355"/>
    </location>
</feature>
<dbReference type="AlphaFoldDB" id="A0A1I3B5H3"/>
<evidence type="ECO:0000256" key="4">
    <source>
        <dbReference type="SAM" id="SignalP"/>
    </source>
</evidence>
<dbReference type="CDD" id="cd06306">
    <property type="entry name" value="PBP1_TorT-like"/>
    <property type="match status" value="1"/>
</dbReference>
<feature type="domain" description="Periplasmic binding protein" evidence="5">
    <location>
        <begin position="60"/>
        <end position="313"/>
    </location>
</feature>
<dbReference type="PANTHER" id="PTHR46847:SF1">
    <property type="entry name" value="D-ALLOSE-BINDING PERIPLASMIC PROTEIN-RELATED"/>
    <property type="match status" value="1"/>
</dbReference>
<keyword evidence="7" id="KW-1185">Reference proteome</keyword>
<evidence type="ECO:0000313" key="7">
    <source>
        <dbReference type="Proteomes" id="UP000183635"/>
    </source>
</evidence>
<gene>
    <name evidence="6" type="ORF">SAMN04488021_11922</name>
</gene>
<name>A0A1I3B5H3_9RHOB</name>
<keyword evidence="3 4" id="KW-0732">Signal</keyword>
<dbReference type="Proteomes" id="UP000183635">
    <property type="component" value="Unassembled WGS sequence"/>
</dbReference>
<dbReference type="OrthoDB" id="9773673at2"/>
<comment type="similarity">
    <text evidence="2">Belongs to the bacterial solute-binding protein 2 family.</text>
</comment>
<dbReference type="RefSeq" id="WP_074968258.1">
    <property type="nucleotide sequence ID" value="NZ_CBCRYP010000020.1"/>
</dbReference>
<evidence type="ECO:0000259" key="5">
    <source>
        <dbReference type="Pfam" id="PF13407"/>
    </source>
</evidence>
<dbReference type="InterPro" id="IPR025997">
    <property type="entry name" value="SBP_2_dom"/>
</dbReference>
<dbReference type="SUPFAM" id="SSF53822">
    <property type="entry name" value="Periplasmic binding protein-like I"/>
    <property type="match status" value="1"/>
</dbReference>
<evidence type="ECO:0000256" key="1">
    <source>
        <dbReference type="ARBA" id="ARBA00004196"/>
    </source>
</evidence>
<dbReference type="Gene3D" id="3.40.50.2300">
    <property type="match status" value="2"/>
</dbReference>
<dbReference type="Pfam" id="PF13407">
    <property type="entry name" value="Peripla_BP_4"/>
    <property type="match status" value="1"/>
</dbReference>
<proteinExistence type="inferred from homology"/>
<evidence type="ECO:0000256" key="2">
    <source>
        <dbReference type="ARBA" id="ARBA00007639"/>
    </source>
</evidence>
<dbReference type="GO" id="GO:0030246">
    <property type="term" value="F:carbohydrate binding"/>
    <property type="evidence" value="ECO:0007669"/>
    <property type="project" value="UniProtKB-ARBA"/>
</dbReference>
<sequence>MPQAFAAIAAALLALAPAAPAAAETWPLQVFAEPFRDDGPTYRLDYRPLDHAARPWRLCVLYPHLKDAYWLSVNYGMVEEARRLGVSFDLFEAGGYPNLARQIAQLRECADPKYDAVIVGTVSYDGLTPTLREIARKKPIVAVVNDIEPGPITAKASVPWREMGRAAGLELSRRHPKGSPPVRVAWFPGPEGAGWVSFVEAGFREGIAGSSARIVRVLYGDTGREAQAQLVEQLLVEDDGLDYLVGPGPMAEVAISILRARGELGRTGIISTYISHGVFRGVLRGRILAAPTDFPVVQGKLGIEMAARALEGKLEIRHAGPAIVTVTPETAKDFDRGASLAPASFAARFSYHGGE</sequence>
<protein>
    <submittedName>
        <fullName evidence="6">Monosaccharide ABC transporter substrate-binding protein, CUT2 family</fullName>
    </submittedName>
</protein>
<organism evidence="6 7">
    <name type="scientific">Paracoccus aminovorans</name>
    <dbReference type="NCBI Taxonomy" id="34004"/>
    <lineage>
        <taxon>Bacteria</taxon>
        <taxon>Pseudomonadati</taxon>
        <taxon>Pseudomonadota</taxon>
        <taxon>Alphaproteobacteria</taxon>
        <taxon>Rhodobacterales</taxon>
        <taxon>Paracoccaceae</taxon>
        <taxon>Paracoccus</taxon>
    </lineage>
</organism>
<dbReference type="NCBIfam" id="NF008185">
    <property type="entry name" value="PRK10936.1"/>
    <property type="match status" value="1"/>
</dbReference>
<evidence type="ECO:0000256" key="3">
    <source>
        <dbReference type="ARBA" id="ARBA00022729"/>
    </source>
</evidence>
<dbReference type="PANTHER" id="PTHR46847">
    <property type="entry name" value="D-ALLOSE-BINDING PERIPLASMIC PROTEIN-RELATED"/>
    <property type="match status" value="1"/>
</dbReference>
<comment type="subcellular location">
    <subcellularLocation>
        <location evidence="1">Cell envelope</location>
    </subcellularLocation>
</comment>
<evidence type="ECO:0000313" key="6">
    <source>
        <dbReference type="EMBL" id="SFH56961.1"/>
    </source>
</evidence>